<dbReference type="Proteomes" id="UP000547973">
    <property type="component" value="Unassembled WGS sequence"/>
</dbReference>
<organism evidence="1 2">
    <name type="scientific">Demequina lutea</name>
    <dbReference type="NCBI Taxonomy" id="431489"/>
    <lineage>
        <taxon>Bacteria</taxon>
        <taxon>Bacillati</taxon>
        <taxon>Actinomycetota</taxon>
        <taxon>Actinomycetes</taxon>
        <taxon>Micrococcales</taxon>
        <taxon>Demequinaceae</taxon>
        <taxon>Demequina</taxon>
    </lineage>
</organism>
<protein>
    <submittedName>
        <fullName evidence="1">Uncharacterized protein</fullName>
    </submittedName>
</protein>
<dbReference type="AlphaFoldDB" id="A0A7Y9ZC52"/>
<evidence type="ECO:0000313" key="1">
    <source>
        <dbReference type="EMBL" id="NYI42669.1"/>
    </source>
</evidence>
<dbReference type="RefSeq" id="WP_062075134.1">
    <property type="nucleotide sequence ID" value="NZ_BBRC01000006.1"/>
</dbReference>
<keyword evidence="2" id="KW-1185">Reference proteome</keyword>
<comment type="caution">
    <text evidence="1">The sequence shown here is derived from an EMBL/GenBank/DDBJ whole genome shotgun (WGS) entry which is preliminary data.</text>
</comment>
<name>A0A7Y9ZC52_9MICO</name>
<sequence>MFASSALYVLAATELHGIEVRDAERARPLVFGMLLGEKSQSKVAKIVMQAVQTAAAGASGFGEAAWDKTSGARSIIRCAAAGGVGAIKGDAS</sequence>
<gene>
    <name evidence="1" type="ORF">BKA03_002788</name>
</gene>
<accession>A0A7Y9ZC52</accession>
<dbReference type="EMBL" id="JACBZO010000001">
    <property type="protein sequence ID" value="NYI42669.1"/>
    <property type="molecule type" value="Genomic_DNA"/>
</dbReference>
<reference evidence="1 2" key="1">
    <citation type="submission" date="2020-07" db="EMBL/GenBank/DDBJ databases">
        <title>Sequencing the genomes of 1000 actinobacteria strains.</title>
        <authorList>
            <person name="Klenk H.-P."/>
        </authorList>
    </citation>
    <scope>NUCLEOTIDE SEQUENCE [LARGE SCALE GENOMIC DNA]</scope>
    <source>
        <strain evidence="1 2">DSM 19970</strain>
    </source>
</reference>
<proteinExistence type="predicted"/>
<evidence type="ECO:0000313" key="2">
    <source>
        <dbReference type="Proteomes" id="UP000547973"/>
    </source>
</evidence>